<dbReference type="RefSeq" id="WP_079723503.1">
    <property type="nucleotide sequence ID" value="NZ_BMCL01000002.1"/>
</dbReference>
<evidence type="ECO:0000256" key="3">
    <source>
        <dbReference type="SAM" id="SignalP"/>
    </source>
</evidence>
<dbReference type="InterPro" id="IPR029058">
    <property type="entry name" value="AB_hydrolase_fold"/>
</dbReference>
<evidence type="ECO:0000313" key="6">
    <source>
        <dbReference type="Proteomes" id="UP000190341"/>
    </source>
</evidence>
<dbReference type="Gene3D" id="3.40.50.1820">
    <property type="entry name" value="alpha/beta hydrolase"/>
    <property type="match status" value="1"/>
</dbReference>
<dbReference type="GO" id="GO:0016787">
    <property type="term" value="F:hydrolase activity"/>
    <property type="evidence" value="ECO:0007669"/>
    <property type="project" value="UniProtKB-KW"/>
</dbReference>
<sequence length="262" mass="28206">MKVVHGVMLLLLCALVPVAAAADATPRNGQWQDWEYVVFETRGGGDQESLPLVIALHSSGSQPEELASAFADLPVRARVVLPRGPFPRPSGRSWFPEGYGALPASAQAAVTEAAESRLTAFIQQMQERHPTRGRPLLTGVSYGGDLSLLLILHHPDAYTAAFPVAARLLPEWQQSAVDCADACPPILALHGRDDRTVPMAPTETALQALGARGWPVSMRGYEHTAHDFSPAMQADVRQAIADRFRAMTGDANMGKLTPTVDK</sequence>
<evidence type="ECO:0000256" key="2">
    <source>
        <dbReference type="ARBA" id="ARBA00022801"/>
    </source>
</evidence>
<dbReference type="STRING" id="428993.SAMN06296058_1175"/>
<keyword evidence="1 3" id="KW-0732">Signal</keyword>
<dbReference type="PANTHER" id="PTHR43037:SF5">
    <property type="entry name" value="FERULOYL ESTERASE"/>
    <property type="match status" value="1"/>
</dbReference>
<dbReference type="EMBL" id="FUZV01000001">
    <property type="protein sequence ID" value="SKC56183.1"/>
    <property type="molecule type" value="Genomic_DNA"/>
</dbReference>
<reference evidence="5 6" key="1">
    <citation type="submission" date="2017-02" db="EMBL/GenBank/DDBJ databases">
        <authorList>
            <person name="Peterson S.W."/>
        </authorList>
    </citation>
    <scope>NUCLEOTIDE SEQUENCE [LARGE SCALE GENOMIC DNA]</scope>
    <source>
        <strain evidence="5 6">P15</strain>
    </source>
</reference>
<evidence type="ECO:0000313" key="5">
    <source>
        <dbReference type="EMBL" id="SKC56183.1"/>
    </source>
</evidence>
<dbReference type="InterPro" id="IPR050955">
    <property type="entry name" value="Plant_Biomass_Hydrol_Est"/>
</dbReference>
<evidence type="ECO:0000256" key="1">
    <source>
        <dbReference type="ARBA" id="ARBA00022729"/>
    </source>
</evidence>
<dbReference type="PANTHER" id="PTHR43037">
    <property type="entry name" value="UNNAMED PRODUCT-RELATED"/>
    <property type="match status" value="1"/>
</dbReference>
<dbReference type="OrthoDB" id="9787933at2"/>
<evidence type="ECO:0000259" key="4">
    <source>
        <dbReference type="Pfam" id="PF02230"/>
    </source>
</evidence>
<feature type="signal peptide" evidence="3">
    <location>
        <begin position="1"/>
        <end position="21"/>
    </location>
</feature>
<dbReference type="AlphaFoldDB" id="A0A1T5JXS5"/>
<proteinExistence type="predicted"/>
<dbReference type="Pfam" id="PF02230">
    <property type="entry name" value="Abhydrolase_2"/>
    <property type="match status" value="1"/>
</dbReference>
<accession>A0A1T5JXS5</accession>
<feature type="domain" description="Phospholipase/carboxylesterase/thioesterase" evidence="4">
    <location>
        <begin position="47"/>
        <end position="240"/>
    </location>
</feature>
<feature type="chain" id="PRO_5013387057" evidence="3">
    <location>
        <begin position="22"/>
        <end position="262"/>
    </location>
</feature>
<dbReference type="SUPFAM" id="SSF53474">
    <property type="entry name" value="alpha/beta-Hydrolases"/>
    <property type="match status" value="1"/>
</dbReference>
<keyword evidence="2" id="KW-0378">Hydrolase</keyword>
<dbReference type="InterPro" id="IPR003140">
    <property type="entry name" value="PLipase/COase/thioEstase"/>
</dbReference>
<gene>
    <name evidence="5" type="ORF">SAMN06296058_1175</name>
</gene>
<keyword evidence="6" id="KW-1185">Reference proteome</keyword>
<dbReference type="Proteomes" id="UP000190341">
    <property type="component" value="Unassembled WGS sequence"/>
</dbReference>
<protein>
    <submittedName>
        <fullName evidence="5">Phospholipase/carboxylesterase</fullName>
    </submittedName>
</protein>
<organism evidence="5 6">
    <name type="scientific">Pseudoxanthomonas indica</name>
    <dbReference type="NCBI Taxonomy" id="428993"/>
    <lineage>
        <taxon>Bacteria</taxon>
        <taxon>Pseudomonadati</taxon>
        <taxon>Pseudomonadota</taxon>
        <taxon>Gammaproteobacteria</taxon>
        <taxon>Lysobacterales</taxon>
        <taxon>Lysobacteraceae</taxon>
        <taxon>Pseudoxanthomonas</taxon>
    </lineage>
</organism>
<name>A0A1T5JXS5_9GAMM</name>